<reference evidence="1" key="1">
    <citation type="submission" date="2022-03" db="EMBL/GenBank/DDBJ databases">
        <authorList>
            <person name="Tunstrom K."/>
        </authorList>
    </citation>
    <scope>NUCLEOTIDE SEQUENCE</scope>
</reference>
<name>A0AAU9TRJ8_EUPED</name>
<keyword evidence="2" id="KW-1185">Reference proteome</keyword>
<sequence>MDDQLITDEMCEVVLTKSMQTDELAGKGVGWATRSPDLTPLDYFLWGAMKPKVYRTTVNTEAELKDRIVQCTHEIKSEPRLVRRATNQIALRVAMCLHQRGGYFEH</sequence>
<evidence type="ECO:0000313" key="1">
    <source>
        <dbReference type="EMBL" id="CAH2089776.1"/>
    </source>
</evidence>
<protein>
    <submittedName>
        <fullName evidence="1">Uncharacterized protein</fullName>
    </submittedName>
</protein>
<dbReference type="AlphaFoldDB" id="A0AAU9TRJ8"/>
<organism evidence="1 2">
    <name type="scientific">Euphydryas editha</name>
    <name type="common">Edith's checkerspot</name>
    <dbReference type="NCBI Taxonomy" id="104508"/>
    <lineage>
        <taxon>Eukaryota</taxon>
        <taxon>Metazoa</taxon>
        <taxon>Ecdysozoa</taxon>
        <taxon>Arthropoda</taxon>
        <taxon>Hexapoda</taxon>
        <taxon>Insecta</taxon>
        <taxon>Pterygota</taxon>
        <taxon>Neoptera</taxon>
        <taxon>Endopterygota</taxon>
        <taxon>Lepidoptera</taxon>
        <taxon>Glossata</taxon>
        <taxon>Ditrysia</taxon>
        <taxon>Papilionoidea</taxon>
        <taxon>Nymphalidae</taxon>
        <taxon>Nymphalinae</taxon>
        <taxon>Euphydryas</taxon>
    </lineage>
</organism>
<dbReference type="Gene3D" id="3.30.420.10">
    <property type="entry name" value="Ribonuclease H-like superfamily/Ribonuclease H"/>
    <property type="match status" value="1"/>
</dbReference>
<dbReference type="Proteomes" id="UP001153954">
    <property type="component" value="Unassembled WGS sequence"/>
</dbReference>
<dbReference type="InterPro" id="IPR036397">
    <property type="entry name" value="RNaseH_sf"/>
</dbReference>
<dbReference type="GO" id="GO:0003676">
    <property type="term" value="F:nucleic acid binding"/>
    <property type="evidence" value="ECO:0007669"/>
    <property type="project" value="InterPro"/>
</dbReference>
<dbReference type="PANTHER" id="PTHR47326">
    <property type="entry name" value="TRANSPOSABLE ELEMENT TC3 TRANSPOSASE-LIKE PROTEIN"/>
    <property type="match status" value="1"/>
</dbReference>
<evidence type="ECO:0000313" key="2">
    <source>
        <dbReference type="Proteomes" id="UP001153954"/>
    </source>
</evidence>
<dbReference type="PANTHER" id="PTHR47326:SF1">
    <property type="entry name" value="HTH PSQ-TYPE DOMAIN-CONTAINING PROTEIN"/>
    <property type="match status" value="1"/>
</dbReference>
<gene>
    <name evidence="1" type="ORF">EEDITHA_LOCUS5797</name>
</gene>
<dbReference type="EMBL" id="CAKOGL010000008">
    <property type="protein sequence ID" value="CAH2089776.1"/>
    <property type="molecule type" value="Genomic_DNA"/>
</dbReference>
<accession>A0AAU9TRJ8</accession>
<proteinExistence type="predicted"/>
<comment type="caution">
    <text evidence="1">The sequence shown here is derived from an EMBL/GenBank/DDBJ whole genome shotgun (WGS) entry which is preliminary data.</text>
</comment>